<dbReference type="EMBL" id="JAVREL010000002">
    <property type="protein sequence ID" value="MDT0341735.1"/>
    <property type="molecule type" value="Genomic_DNA"/>
</dbReference>
<dbReference type="Proteomes" id="UP001183246">
    <property type="component" value="Unassembled WGS sequence"/>
</dbReference>
<comment type="caution">
    <text evidence="1">The sequence shown here is derived from an EMBL/GenBank/DDBJ whole genome shotgun (WGS) entry which is preliminary data.</text>
</comment>
<name>A0ABU2MJF4_9ACTN</name>
<organism evidence="1 2">
    <name type="scientific">Streptomyces litchfieldiae</name>
    <dbReference type="NCBI Taxonomy" id="3075543"/>
    <lineage>
        <taxon>Bacteria</taxon>
        <taxon>Bacillati</taxon>
        <taxon>Actinomycetota</taxon>
        <taxon>Actinomycetes</taxon>
        <taxon>Kitasatosporales</taxon>
        <taxon>Streptomycetaceae</taxon>
        <taxon>Streptomyces</taxon>
    </lineage>
</organism>
<keyword evidence="2" id="KW-1185">Reference proteome</keyword>
<dbReference type="RefSeq" id="WP_311702884.1">
    <property type="nucleotide sequence ID" value="NZ_JAVREL010000002.1"/>
</dbReference>
<evidence type="ECO:0000313" key="2">
    <source>
        <dbReference type="Proteomes" id="UP001183246"/>
    </source>
</evidence>
<proteinExistence type="predicted"/>
<gene>
    <name evidence="1" type="ORF">RM590_03635</name>
</gene>
<evidence type="ECO:0000313" key="1">
    <source>
        <dbReference type="EMBL" id="MDT0341735.1"/>
    </source>
</evidence>
<protein>
    <submittedName>
        <fullName evidence="1">Uncharacterized protein</fullName>
    </submittedName>
</protein>
<accession>A0ABU2MJF4</accession>
<reference evidence="2" key="1">
    <citation type="submission" date="2023-07" db="EMBL/GenBank/DDBJ databases">
        <title>30 novel species of actinomycetes from the DSMZ collection.</title>
        <authorList>
            <person name="Nouioui I."/>
        </authorList>
    </citation>
    <scope>NUCLEOTIDE SEQUENCE [LARGE SCALE GENOMIC DNA]</scope>
    <source>
        <strain evidence="2">DSM 44938</strain>
    </source>
</reference>
<sequence>MSKSSHGHPNVGALVRDAATNRVGVYMGKAGPFAMLRPVSGGREWQARPEDLRPEVSDHPRPADVEQLRAAHRYHLEECGTCTPDEPCDIERVLSLACEEATRPAESA</sequence>